<dbReference type="AlphaFoldDB" id="A0A7I7MC92"/>
<name>A0A7I7MC92_9MYCO</name>
<organism evidence="2 3">
    <name type="scientific">Mycolicibacterium psychrotolerans</name>
    <dbReference type="NCBI Taxonomy" id="216929"/>
    <lineage>
        <taxon>Bacteria</taxon>
        <taxon>Bacillati</taxon>
        <taxon>Actinomycetota</taxon>
        <taxon>Actinomycetes</taxon>
        <taxon>Mycobacteriales</taxon>
        <taxon>Mycobacteriaceae</taxon>
        <taxon>Mycolicibacterium</taxon>
    </lineage>
</organism>
<evidence type="ECO:0000313" key="3">
    <source>
        <dbReference type="Proteomes" id="UP000466514"/>
    </source>
</evidence>
<reference evidence="2 3" key="1">
    <citation type="journal article" date="2019" name="Emerg. Microbes Infect.">
        <title>Comprehensive subspecies identification of 175 nontuberculous mycobacteria species based on 7547 genomic profiles.</title>
        <authorList>
            <person name="Matsumoto Y."/>
            <person name="Kinjo T."/>
            <person name="Motooka D."/>
            <person name="Nabeya D."/>
            <person name="Jung N."/>
            <person name="Uechi K."/>
            <person name="Horii T."/>
            <person name="Iida T."/>
            <person name="Fujita J."/>
            <person name="Nakamura S."/>
        </authorList>
    </citation>
    <scope>NUCLEOTIDE SEQUENCE [LARGE SCALE GENOMIC DNA]</scope>
    <source>
        <strain evidence="2 3">JCM 13323</strain>
    </source>
</reference>
<dbReference type="KEGG" id="mpsc:MPSYJ_28680"/>
<dbReference type="EMBL" id="AP022574">
    <property type="protein sequence ID" value="BBX69407.1"/>
    <property type="molecule type" value="Genomic_DNA"/>
</dbReference>
<evidence type="ECO:0000256" key="1">
    <source>
        <dbReference type="SAM" id="Coils"/>
    </source>
</evidence>
<evidence type="ECO:0000313" key="2">
    <source>
        <dbReference type="EMBL" id="BBX69407.1"/>
    </source>
</evidence>
<protein>
    <submittedName>
        <fullName evidence="2">Uncharacterized protein</fullName>
    </submittedName>
</protein>
<proteinExistence type="predicted"/>
<dbReference type="Proteomes" id="UP000466514">
    <property type="component" value="Chromosome"/>
</dbReference>
<dbReference type="RefSeq" id="WP_163722902.1">
    <property type="nucleotide sequence ID" value="NZ_AP022574.1"/>
</dbReference>
<feature type="coiled-coil region" evidence="1">
    <location>
        <begin position="18"/>
        <end position="45"/>
    </location>
</feature>
<gene>
    <name evidence="2" type="ORF">MPSYJ_28680</name>
</gene>
<accession>A0A7I7MC92</accession>
<keyword evidence="3" id="KW-1185">Reference proteome</keyword>
<sequence>MSHSTPFEDLPESWRDTIKELRRENAKMRHQRNEAREALAELALKVASQ</sequence>
<keyword evidence="1" id="KW-0175">Coiled coil</keyword>